<dbReference type="PANTHER" id="PTHR34693:SF5">
    <property type="match status" value="1"/>
</dbReference>
<name>A0AAN7TDL0_9PEZI</name>
<sequence>MSYGRGGVGNILAAAQEQARAASDVEANSSRVDTGEARLPDHEQVAEQKYAHSGRGGAGNYYSPQVLSGNGRFNDADRSHILGEGIRALQAGSAGSTNAVAGSGPSRKVGRGGAGNYAFGVSESQQRDAVRRMDEEQKLQQIQADVWRDVQDTVAPPPKARLAAGAEFHYHDFLSGDFEIPEGEFIIFGTASPVYAHPEHADALAQVYAYTNEHAKSEPGTLQYCLARDPDDPTVFHMFEHYASRKAFEEHNDQPIIKKLIEVDGFMKGVKAKFMVPIKKAVV</sequence>
<evidence type="ECO:0000313" key="3">
    <source>
        <dbReference type="EMBL" id="KAK5111000.1"/>
    </source>
</evidence>
<dbReference type="InterPro" id="IPR022024">
    <property type="entry name" value="DUF3602"/>
</dbReference>
<feature type="domain" description="ABM" evidence="2">
    <location>
        <begin position="188"/>
        <end position="279"/>
    </location>
</feature>
<dbReference type="Proteomes" id="UP001310890">
    <property type="component" value="Unassembled WGS sequence"/>
</dbReference>
<comment type="caution">
    <text evidence="3">The sequence shown here is derived from an EMBL/GenBank/DDBJ whole genome shotgun (WGS) entry which is preliminary data.</text>
</comment>
<reference evidence="3" key="1">
    <citation type="submission" date="2023-08" db="EMBL/GenBank/DDBJ databases">
        <title>Black Yeasts Isolated from many extreme environments.</title>
        <authorList>
            <person name="Coleine C."/>
            <person name="Stajich J.E."/>
            <person name="Selbmann L."/>
        </authorList>
    </citation>
    <scope>NUCLEOTIDE SEQUENCE</scope>
    <source>
        <strain evidence="3">CCFEE 5401</strain>
    </source>
</reference>
<dbReference type="PANTHER" id="PTHR34693">
    <property type="entry name" value="PROTEIN PAR32"/>
    <property type="match status" value="1"/>
</dbReference>
<proteinExistence type="predicted"/>
<dbReference type="PROSITE" id="PS51725">
    <property type="entry name" value="ABM"/>
    <property type="match status" value="1"/>
</dbReference>
<evidence type="ECO:0000256" key="1">
    <source>
        <dbReference type="SAM" id="MobiDB-lite"/>
    </source>
</evidence>
<evidence type="ECO:0000259" key="2">
    <source>
        <dbReference type="PROSITE" id="PS51725"/>
    </source>
</evidence>
<dbReference type="Gene3D" id="3.30.70.100">
    <property type="match status" value="1"/>
</dbReference>
<evidence type="ECO:0000313" key="4">
    <source>
        <dbReference type="Proteomes" id="UP001310890"/>
    </source>
</evidence>
<dbReference type="AlphaFoldDB" id="A0AAN7TDL0"/>
<dbReference type="SUPFAM" id="SSF54909">
    <property type="entry name" value="Dimeric alpha+beta barrel"/>
    <property type="match status" value="1"/>
</dbReference>
<accession>A0AAN7TDL0</accession>
<protein>
    <recommendedName>
        <fullName evidence="2">ABM domain-containing protein</fullName>
    </recommendedName>
</protein>
<dbReference type="InterPro" id="IPR053203">
    <property type="entry name" value="Cisplatin_resist-associated"/>
</dbReference>
<dbReference type="InterPro" id="IPR011008">
    <property type="entry name" value="Dimeric_a/b-barrel"/>
</dbReference>
<dbReference type="Pfam" id="PF03992">
    <property type="entry name" value="ABM"/>
    <property type="match status" value="1"/>
</dbReference>
<feature type="region of interest" description="Disordered" evidence="1">
    <location>
        <begin position="22"/>
        <end position="41"/>
    </location>
</feature>
<organism evidence="3 4">
    <name type="scientific">Meristemomyces frigidus</name>
    <dbReference type="NCBI Taxonomy" id="1508187"/>
    <lineage>
        <taxon>Eukaryota</taxon>
        <taxon>Fungi</taxon>
        <taxon>Dikarya</taxon>
        <taxon>Ascomycota</taxon>
        <taxon>Pezizomycotina</taxon>
        <taxon>Dothideomycetes</taxon>
        <taxon>Dothideomycetidae</taxon>
        <taxon>Mycosphaerellales</taxon>
        <taxon>Teratosphaeriaceae</taxon>
        <taxon>Meristemomyces</taxon>
    </lineage>
</organism>
<feature type="region of interest" description="Disordered" evidence="1">
    <location>
        <begin position="93"/>
        <end position="113"/>
    </location>
</feature>
<dbReference type="EMBL" id="JAVRRL010000043">
    <property type="protein sequence ID" value="KAK5111000.1"/>
    <property type="molecule type" value="Genomic_DNA"/>
</dbReference>
<gene>
    <name evidence="3" type="ORF">LTR62_005375</name>
</gene>
<dbReference type="InterPro" id="IPR007138">
    <property type="entry name" value="ABM_dom"/>
</dbReference>
<dbReference type="Pfam" id="PF12223">
    <property type="entry name" value="DUF3602"/>
    <property type="match status" value="1"/>
</dbReference>